<dbReference type="GO" id="GO:0000156">
    <property type="term" value="F:phosphorelay response regulator activity"/>
    <property type="evidence" value="ECO:0007669"/>
    <property type="project" value="TreeGrafter"/>
</dbReference>
<dbReference type="PANTHER" id="PTHR48111:SF1">
    <property type="entry name" value="TWO-COMPONENT RESPONSE REGULATOR ORR33"/>
    <property type="match status" value="1"/>
</dbReference>
<evidence type="ECO:0000256" key="8">
    <source>
        <dbReference type="PROSITE-ProRule" id="PRU00169"/>
    </source>
</evidence>
<evidence type="ECO:0000313" key="13">
    <source>
        <dbReference type="Proteomes" id="UP000886817"/>
    </source>
</evidence>
<comment type="caution">
    <text evidence="12">The sequence shown here is derived from an EMBL/GenBank/DDBJ whole genome shotgun (WGS) entry which is preliminary data.</text>
</comment>
<organism evidence="12 13">
    <name type="scientific">Candidatus Blautia gallistercoris</name>
    <dbReference type="NCBI Taxonomy" id="2838490"/>
    <lineage>
        <taxon>Bacteria</taxon>
        <taxon>Bacillati</taxon>
        <taxon>Bacillota</taxon>
        <taxon>Clostridia</taxon>
        <taxon>Lachnospirales</taxon>
        <taxon>Lachnospiraceae</taxon>
        <taxon>Blautia</taxon>
    </lineage>
</organism>
<keyword evidence="4" id="KW-0805">Transcription regulation</keyword>
<dbReference type="SMART" id="SM00862">
    <property type="entry name" value="Trans_reg_C"/>
    <property type="match status" value="1"/>
</dbReference>
<evidence type="ECO:0000256" key="5">
    <source>
        <dbReference type="ARBA" id="ARBA00023125"/>
    </source>
</evidence>
<dbReference type="GO" id="GO:0000976">
    <property type="term" value="F:transcription cis-regulatory region binding"/>
    <property type="evidence" value="ECO:0007669"/>
    <property type="project" value="TreeGrafter"/>
</dbReference>
<dbReference type="Pfam" id="PF00486">
    <property type="entry name" value="Trans_reg_C"/>
    <property type="match status" value="1"/>
</dbReference>
<keyword evidence="6" id="KW-0804">Transcription</keyword>
<protein>
    <recommendedName>
        <fullName evidence="1">Stage 0 sporulation protein A homolog</fullName>
    </recommendedName>
</protein>
<dbReference type="PANTHER" id="PTHR48111">
    <property type="entry name" value="REGULATOR OF RPOS"/>
    <property type="match status" value="1"/>
</dbReference>
<comment type="function">
    <text evidence="7">May play the central regulatory role in sporulation. It may be an element of the effector pathway responsible for the activation of sporulation genes in response to nutritional stress. Spo0A may act in concert with spo0H (a sigma factor) to control the expression of some genes that are critical to the sporulation process.</text>
</comment>
<dbReference type="AlphaFoldDB" id="A0A9D2B399"/>
<dbReference type="InterPro" id="IPR036388">
    <property type="entry name" value="WH-like_DNA-bd_sf"/>
</dbReference>
<keyword evidence="5 9" id="KW-0238">DNA-binding</keyword>
<dbReference type="EMBL" id="DXEX01000161">
    <property type="protein sequence ID" value="HIX59545.1"/>
    <property type="molecule type" value="Genomic_DNA"/>
</dbReference>
<reference evidence="12" key="2">
    <citation type="submission" date="2021-04" db="EMBL/GenBank/DDBJ databases">
        <authorList>
            <person name="Gilroy R."/>
        </authorList>
    </citation>
    <scope>NUCLEOTIDE SEQUENCE</scope>
    <source>
        <strain evidence="12">ChiSjej1B19-8411</strain>
    </source>
</reference>
<proteinExistence type="predicted"/>
<dbReference type="InterPro" id="IPR016032">
    <property type="entry name" value="Sig_transdc_resp-reg_C-effctor"/>
</dbReference>
<evidence type="ECO:0000313" key="12">
    <source>
        <dbReference type="EMBL" id="HIX59545.1"/>
    </source>
</evidence>
<evidence type="ECO:0000256" key="2">
    <source>
        <dbReference type="ARBA" id="ARBA00022553"/>
    </source>
</evidence>
<sequence>MAEILIVDDEKKINDLIAMNLQMVGHHTVSAFSGKEALECLAAQEFDLAILDIMLPETDGYELLPHFINKQVPVIYLTAKDSLSDKVQGLKMGADDYITKPFETVEMIARIEAVLRRCGRGRQTFVLGDVEVDLLRRQVKKKGRIVDLTAQEYALLEILIQNCNIALSRDQILNLAWGYEYGGETRTVDAHIQRIRRKLGWEHTIQTVYKYGYRLERQV</sequence>
<dbReference type="PROSITE" id="PS51755">
    <property type="entry name" value="OMPR_PHOB"/>
    <property type="match status" value="1"/>
</dbReference>
<dbReference type="GO" id="GO:0006355">
    <property type="term" value="P:regulation of DNA-templated transcription"/>
    <property type="evidence" value="ECO:0007669"/>
    <property type="project" value="InterPro"/>
</dbReference>
<evidence type="ECO:0000256" key="1">
    <source>
        <dbReference type="ARBA" id="ARBA00018672"/>
    </source>
</evidence>
<feature type="domain" description="OmpR/PhoB-type" evidence="11">
    <location>
        <begin position="122"/>
        <end position="217"/>
    </location>
</feature>
<evidence type="ECO:0000256" key="4">
    <source>
        <dbReference type="ARBA" id="ARBA00023015"/>
    </source>
</evidence>
<dbReference type="Pfam" id="PF00072">
    <property type="entry name" value="Response_reg"/>
    <property type="match status" value="1"/>
</dbReference>
<dbReference type="Gene3D" id="6.10.250.690">
    <property type="match status" value="1"/>
</dbReference>
<accession>A0A9D2B399</accession>
<evidence type="ECO:0000256" key="9">
    <source>
        <dbReference type="PROSITE-ProRule" id="PRU01091"/>
    </source>
</evidence>
<keyword evidence="3" id="KW-0902">Two-component regulatory system</keyword>
<evidence type="ECO:0000256" key="7">
    <source>
        <dbReference type="ARBA" id="ARBA00024867"/>
    </source>
</evidence>
<name>A0A9D2B399_9FIRM</name>
<evidence type="ECO:0000256" key="6">
    <source>
        <dbReference type="ARBA" id="ARBA00023163"/>
    </source>
</evidence>
<reference evidence="12" key="1">
    <citation type="journal article" date="2021" name="PeerJ">
        <title>Extensive microbial diversity within the chicken gut microbiome revealed by metagenomics and culture.</title>
        <authorList>
            <person name="Gilroy R."/>
            <person name="Ravi A."/>
            <person name="Getino M."/>
            <person name="Pursley I."/>
            <person name="Horton D.L."/>
            <person name="Alikhan N.F."/>
            <person name="Baker D."/>
            <person name="Gharbi K."/>
            <person name="Hall N."/>
            <person name="Watson M."/>
            <person name="Adriaenssens E.M."/>
            <person name="Foster-Nyarko E."/>
            <person name="Jarju S."/>
            <person name="Secka A."/>
            <person name="Antonio M."/>
            <person name="Oren A."/>
            <person name="Chaudhuri R.R."/>
            <person name="La Ragione R."/>
            <person name="Hildebrand F."/>
            <person name="Pallen M.J."/>
        </authorList>
    </citation>
    <scope>NUCLEOTIDE SEQUENCE</scope>
    <source>
        <strain evidence="12">ChiSjej1B19-8411</strain>
    </source>
</reference>
<dbReference type="InterPro" id="IPR011006">
    <property type="entry name" value="CheY-like_superfamily"/>
</dbReference>
<dbReference type="SMART" id="SM00448">
    <property type="entry name" value="REC"/>
    <property type="match status" value="1"/>
</dbReference>
<dbReference type="CDD" id="cd17574">
    <property type="entry name" value="REC_OmpR"/>
    <property type="match status" value="1"/>
</dbReference>
<evidence type="ECO:0000259" key="10">
    <source>
        <dbReference type="PROSITE" id="PS50110"/>
    </source>
</evidence>
<dbReference type="PROSITE" id="PS50110">
    <property type="entry name" value="RESPONSE_REGULATORY"/>
    <property type="match status" value="1"/>
</dbReference>
<dbReference type="InterPro" id="IPR039420">
    <property type="entry name" value="WalR-like"/>
</dbReference>
<dbReference type="CDD" id="cd00383">
    <property type="entry name" value="trans_reg_C"/>
    <property type="match status" value="1"/>
</dbReference>
<evidence type="ECO:0000259" key="11">
    <source>
        <dbReference type="PROSITE" id="PS51755"/>
    </source>
</evidence>
<feature type="domain" description="Response regulatory" evidence="10">
    <location>
        <begin position="3"/>
        <end position="115"/>
    </location>
</feature>
<dbReference type="Gene3D" id="1.10.10.10">
    <property type="entry name" value="Winged helix-like DNA-binding domain superfamily/Winged helix DNA-binding domain"/>
    <property type="match status" value="1"/>
</dbReference>
<dbReference type="Proteomes" id="UP000886817">
    <property type="component" value="Unassembled WGS sequence"/>
</dbReference>
<feature type="modified residue" description="4-aspartylphosphate" evidence="8">
    <location>
        <position position="52"/>
    </location>
</feature>
<dbReference type="GO" id="GO:0032993">
    <property type="term" value="C:protein-DNA complex"/>
    <property type="evidence" value="ECO:0007669"/>
    <property type="project" value="TreeGrafter"/>
</dbReference>
<gene>
    <name evidence="12" type="ORF">IAA45_07520</name>
</gene>
<evidence type="ECO:0000256" key="3">
    <source>
        <dbReference type="ARBA" id="ARBA00023012"/>
    </source>
</evidence>
<dbReference type="Gene3D" id="3.40.50.2300">
    <property type="match status" value="1"/>
</dbReference>
<feature type="DNA-binding region" description="OmpR/PhoB-type" evidence="9">
    <location>
        <begin position="122"/>
        <end position="217"/>
    </location>
</feature>
<dbReference type="InterPro" id="IPR001867">
    <property type="entry name" value="OmpR/PhoB-type_DNA-bd"/>
</dbReference>
<keyword evidence="2 8" id="KW-0597">Phosphoprotein</keyword>
<dbReference type="SUPFAM" id="SSF46894">
    <property type="entry name" value="C-terminal effector domain of the bipartite response regulators"/>
    <property type="match status" value="1"/>
</dbReference>
<dbReference type="SUPFAM" id="SSF52172">
    <property type="entry name" value="CheY-like"/>
    <property type="match status" value="1"/>
</dbReference>
<dbReference type="GO" id="GO:0005829">
    <property type="term" value="C:cytosol"/>
    <property type="evidence" value="ECO:0007669"/>
    <property type="project" value="TreeGrafter"/>
</dbReference>
<dbReference type="InterPro" id="IPR001789">
    <property type="entry name" value="Sig_transdc_resp-reg_receiver"/>
</dbReference>